<dbReference type="SUPFAM" id="SSF52777">
    <property type="entry name" value="CoA-dependent acyltransferases"/>
    <property type="match status" value="4"/>
</dbReference>
<dbReference type="InterPro" id="IPR020845">
    <property type="entry name" value="AMP-binding_CS"/>
</dbReference>
<dbReference type="InterPro" id="IPR036736">
    <property type="entry name" value="ACP-like_sf"/>
</dbReference>
<dbReference type="InterPro" id="IPR000873">
    <property type="entry name" value="AMP-dep_synth/lig_dom"/>
</dbReference>
<evidence type="ECO:0000256" key="1">
    <source>
        <dbReference type="ARBA" id="ARBA00022450"/>
    </source>
</evidence>
<dbReference type="InterPro" id="IPR010071">
    <property type="entry name" value="AA_adenyl_dom"/>
</dbReference>
<evidence type="ECO:0000259" key="3">
    <source>
        <dbReference type="PROSITE" id="PS50075"/>
    </source>
</evidence>
<keyword evidence="1" id="KW-0596">Phosphopantetheine</keyword>
<dbReference type="InterPro" id="IPR001242">
    <property type="entry name" value="Condensation_dom"/>
</dbReference>
<evidence type="ECO:0000313" key="5">
    <source>
        <dbReference type="Proteomes" id="UP000179786"/>
    </source>
</evidence>
<dbReference type="OrthoDB" id="9757559at2"/>
<gene>
    <name evidence="4" type="ORF">BET10_05585</name>
</gene>
<dbReference type="GO" id="GO:0005737">
    <property type="term" value="C:cytoplasm"/>
    <property type="evidence" value="ECO:0007669"/>
    <property type="project" value="TreeGrafter"/>
</dbReference>
<dbReference type="RefSeq" id="WP_070983509.1">
    <property type="nucleotide sequence ID" value="NZ_MKJU01000008.1"/>
</dbReference>
<feature type="domain" description="Carrier" evidence="3">
    <location>
        <begin position="1006"/>
        <end position="1080"/>
    </location>
</feature>
<dbReference type="Proteomes" id="UP000179786">
    <property type="component" value="Unassembled WGS sequence"/>
</dbReference>
<evidence type="ECO:0000313" key="4">
    <source>
        <dbReference type="EMBL" id="OHU92395.1"/>
    </source>
</evidence>
<dbReference type="Gene3D" id="3.40.50.1820">
    <property type="entry name" value="alpha/beta hydrolase"/>
    <property type="match status" value="1"/>
</dbReference>
<dbReference type="SUPFAM" id="SSF47336">
    <property type="entry name" value="ACP-like"/>
    <property type="match status" value="2"/>
</dbReference>
<dbReference type="STRING" id="1859457.BET10_05585"/>
<organism evidence="4 5">
    <name type="scientific">Pseudoalteromonas amylolytica</name>
    <dbReference type="NCBI Taxonomy" id="1859457"/>
    <lineage>
        <taxon>Bacteria</taxon>
        <taxon>Pseudomonadati</taxon>
        <taxon>Pseudomonadota</taxon>
        <taxon>Gammaproteobacteria</taxon>
        <taxon>Alteromonadales</taxon>
        <taxon>Pseudoalteromonadaceae</taxon>
        <taxon>Pseudoalteromonas</taxon>
    </lineage>
</organism>
<reference evidence="4 5" key="1">
    <citation type="submission" date="2016-09" db="EMBL/GenBank/DDBJ databases">
        <title>Pseudoalteromonas amylolytica sp. nov., isolated from the surface seawater.</title>
        <authorList>
            <person name="Wu Y.-H."/>
            <person name="Cheng H."/>
            <person name="Jin X.-B."/>
            <person name="Wang C.-S."/>
            <person name="Xu X.-W."/>
        </authorList>
    </citation>
    <scope>NUCLEOTIDE SEQUENCE [LARGE SCALE GENOMIC DNA]</scope>
    <source>
        <strain evidence="4 5">JW1</strain>
    </source>
</reference>
<dbReference type="NCBIfam" id="TIGR01733">
    <property type="entry name" value="AA-adenyl-dom"/>
    <property type="match status" value="2"/>
</dbReference>
<dbReference type="SMART" id="SM00823">
    <property type="entry name" value="PKS_PP"/>
    <property type="match status" value="2"/>
</dbReference>
<evidence type="ECO:0000256" key="2">
    <source>
        <dbReference type="ARBA" id="ARBA00022553"/>
    </source>
</evidence>
<dbReference type="Gene3D" id="3.30.559.10">
    <property type="entry name" value="Chloramphenicol acetyltransferase-like domain"/>
    <property type="match status" value="2"/>
</dbReference>
<dbReference type="InterPro" id="IPR001031">
    <property type="entry name" value="Thioesterase"/>
</dbReference>
<dbReference type="GO" id="GO:0043041">
    <property type="term" value="P:amino acid activation for nonribosomal peptide biosynthetic process"/>
    <property type="evidence" value="ECO:0007669"/>
    <property type="project" value="TreeGrafter"/>
</dbReference>
<dbReference type="SUPFAM" id="SSF53474">
    <property type="entry name" value="alpha/beta-Hydrolases"/>
    <property type="match status" value="1"/>
</dbReference>
<keyword evidence="2" id="KW-0597">Phosphoprotein</keyword>
<dbReference type="PANTHER" id="PTHR45527:SF1">
    <property type="entry name" value="FATTY ACID SYNTHASE"/>
    <property type="match status" value="1"/>
</dbReference>
<protein>
    <recommendedName>
        <fullName evidence="3">Carrier domain-containing protein</fullName>
    </recommendedName>
</protein>
<dbReference type="Gene3D" id="3.30.300.30">
    <property type="match status" value="2"/>
</dbReference>
<dbReference type="SUPFAM" id="SSF56801">
    <property type="entry name" value="Acetyl-CoA synthetase-like"/>
    <property type="match status" value="2"/>
</dbReference>
<dbReference type="InterPro" id="IPR045851">
    <property type="entry name" value="AMP-bd_C_sf"/>
</dbReference>
<dbReference type="Pfam" id="PF00550">
    <property type="entry name" value="PP-binding"/>
    <property type="match status" value="2"/>
</dbReference>
<dbReference type="EMBL" id="MKJU01000008">
    <property type="protein sequence ID" value="OHU92395.1"/>
    <property type="molecule type" value="Genomic_DNA"/>
</dbReference>
<dbReference type="CDD" id="cd05930">
    <property type="entry name" value="A_NRPS"/>
    <property type="match status" value="1"/>
</dbReference>
<dbReference type="Gene3D" id="3.30.559.30">
    <property type="entry name" value="Nonribosomal peptide synthetase, condensation domain"/>
    <property type="match status" value="2"/>
</dbReference>
<dbReference type="InterPro" id="IPR009081">
    <property type="entry name" value="PP-bd_ACP"/>
</dbReference>
<dbReference type="PROSITE" id="PS50075">
    <property type="entry name" value="CARRIER"/>
    <property type="match status" value="2"/>
</dbReference>
<name>A0A1S1MUG4_9GAMM</name>
<dbReference type="Pfam" id="PF00975">
    <property type="entry name" value="Thioesterase"/>
    <property type="match status" value="1"/>
</dbReference>
<dbReference type="GO" id="GO:0003824">
    <property type="term" value="F:catalytic activity"/>
    <property type="evidence" value="ECO:0007669"/>
    <property type="project" value="InterPro"/>
</dbReference>
<dbReference type="InterPro" id="IPR020806">
    <property type="entry name" value="PKS_PP-bd"/>
</dbReference>
<dbReference type="Pfam" id="PF00668">
    <property type="entry name" value="Condensation"/>
    <property type="match status" value="2"/>
</dbReference>
<comment type="caution">
    <text evidence="4">The sequence shown here is derived from an EMBL/GenBank/DDBJ whole genome shotgun (WGS) entry which is preliminary data.</text>
</comment>
<proteinExistence type="predicted"/>
<feature type="domain" description="Carrier" evidence="3">
    <location>
        <begin position="2054"/>
        <end position="2131"/>
    </location>
</feature>
<dbReference type="Gene3D" id="1.10.1200.10">
    <property type="entry name" value="ACP-like"/>
    <property type="match status" value="2"/>
</dbReference>
<dbReference type="GO" id="GO:0044550">
    <property type="term" value="P:secondary metabolite biosynthetic process"/>
    <property type="evidence" value="ECO:0007669"/>
    <property type="project" value="TreeGrafter"/>
</dbReference>
<accession>A0A1S1MUG4</accession>
<dbReference type="Pfam" id="PF00501">
    <property type="entry name" value="AMP-binding"/>
    <property type="match status" value="2"/>
</dbReference>
<dbReference type="Gene3D" id="2.30.38.10">
    <property type="entry name" value="Luciferase, Domain 3"/>
    <property type="match status" value="1"/>
</dbReference>
<sequence length="2384" mass="266264">MDSDLLKSAFKSVKFKQENSNEIKILNKTQGPQSHAQERLWLHYLLEPTANAYNLNLSYRITGEVDFDLFKQAAEKLVARNQELRTNFAQVDGENIQIINDEVVLPVSFYDLSNPEFSSDLDKAIAKIEQEQILPAFNMTDDCLVRFSLARLGDNDYIMTIVVHHILCDGWAAFLLADEFQKIYRCLADGHELPAKQPKVSYLDYSIWERSQQRQAYYDEAIAYWRDVLHDLPKLNLFQTQKDSKQPKQGKLCKVNLNPEQLKQIKDFCNHSRLTLNMYLLACYQLVLGRFSGQNDIAVGVSVANRDNKQLHDLVGFFTNLLVIRNQWDDTTNNIQLLESVKSNMLDAMKYQDVSYHHVKKAVSNSGARESAELFQANFFMTEQLKEIGDGESGFAGMTSQRLMLNETANLYDLTLSAEVSERGLDSSFFFDETKFDPFIIEQLAAAFNDALLNLCAHPQARVHDYELVDRQQQFLNSVYQGTTRDINKHGDNLFDCFYRQAQLHPDRECLVYKENKLTYQQVLTRANRLSHYLLEVGVEPKTKVGISLTSKMEVAISTLAILQIGAVYVPLDPAGSSEYFDQTIKVAALQALISEEDVLDNLPSFLLNFVEVIAVDEEEEDIAQCSDNCVEGGYIANNSDLAYVMFTSGSTGKPKGVQITHGNILRTLSDPNYLPINAEDRVMHAAPITFDGCTLETWAAFLNGAALVVVNDNRIDLEQIEDCLVNQRITLAWLTSVMFNTFVDYRIDALRGLKQLMIGGEVVSPKHIKKAMEQLSELAIYNGYGPTECTVFSSMQLIQQRDLSRISIPIGKPVDNTRLYILGRNEELLPPGAIGELVIAGDGVGVGYIGVDDVIKHKFKPWSHGQLSEDRVYFTGDLVAWNQFGELEFVGRTDEQVKLNGHRIELTAIESAALELEGVAQCKAIIQTMPDKKLLTLFWVAADSVQVTESALRKHLKSKLPTNMQPSVFEKVESFEFTRNGKLDVRKLKMVKAKEEDDTKSSFVEASNESEALLIKIASQILYLPQVNLADNFFNLGGDSLSAIQLKSELQKVGYDIDIEKIFEADSLVEIAAEIEVADFEKSGSTASSRQSYPLSSLQLGMLFHSNMDQSTACYHDISSYELDFYVNVEALKVTLNAIITKHEILRTVFDFSDLANPRQRVLTHFDTPLSVIDLQDLSEQEVAWSLDNWSDSEKREGFDWAVTPPWRVVIHQLPQDKTMVHLSFHHALLDGWSEAALVTEILQQYQQYMDMGVLNEEKLSIQYSSFIEKEQAALNNTEHRNFWASYLNDCDFSNELNSQVAKGEAKDIYLDLSSSLSNQLVTTAKRLNVPLKSLLLTAHMVALSGLFKTHDALSCYVSNGRNDGVDGDKVLGLFLTVLPFRLTIKEQGWDDLITSVWQLERQIYSHRFYPLAEIQKQTGLSHASNILFNYTDFHVLKQVESENSRITRSIAGDTGIPLSVDFFMANGDIKGCIGYLSTHVDDEKALELESLINLVLKEMVEATPAIQPEEVCRLPRHKGIGNSSILINEDYQSVADIVSEKKSVLTLFNAHLQNAPDNLAVIEGDRSLSYQEYESLSNLFANTLLAKGVKAGDTIAIYSKGSMDSLVAVLSVLKVGAKFVNLDPRHPIDRLSQIILDANVKLLLHDSLEQFSSNSQALVETFSIGDISKPTDSNLHELQCTTQIEPNSVACLIFTSGTTGKPKGVCLDHANLLSYAVSAQQDYAISNSDRVMQYSNLSFDIFLEELCLSIFAGGTLVIDNSKSLSCAQLLQVFEKHQVSVLTLPTGFWASMVLELEQDARLTMPASVTTCIVGGEAMNEKVAASWHKVTANRTDLINTYGPTETTCVTTSYRVTPEHKNELPIGRPLANSICVVVDEKGDVVPHGGVGELLIGGQGVCGNYLNLDPDSDTDTFVENRFNVFGGRLYRSGDLVKLNDEGQLQYLGRKDKQVKIRGYRVSPIEVNEKVNAHPHVLKSHVVINSVQVIAFYIANDNSKDENSLAQIIHDDLITTLPSYMLPSVYQRIDALPLTPNGKVDESQLLTLLQQNNAERALTTQTEQEIANIWAFLFAQDIASFNADSEFFMLGGDSLKAVVLIEQIRESFGISLSIIELYNATTIERLARTIDKAKQSKGQAFVKKVRTVTQSAPTLVAIHPVEGTAGGYMRLLEGIDAQANILAFERPELADSDTVTYKTIETLANTYCQGLQNYDGELILIGWSLGGTIAFEMASNLEAMGKKVTHLIMLDSYFASHRVIANKLPPLQEQETFSSEQWQGIYKEIAQIAKDSLNLSLISRSNTLSEVAVLNAIAQENYTPHGKLSCAVTRFVAGESDIKLDDTLSQYTDGGLEEITLSANHYSIMTQPAVTEISNYLNRICKSTKDV</sequence>
<dbReference type="PANTHER" id="PTHR45527">
    <property type="entry name" value="NONRIBOSOMAL PEPTIDE SYNTHETASE"/>
    <property type="match status" value="1"/>
</dbReference>
<dbReference type="NCBIfam" id="NF003417">
    <property type="entry name" value="PRK04813.1"/>
    <property type="match status" value="2"/>
</dbReference>
<dbReference type="InterPro" id="IPR042099">
    <property type="entry name" value="ANL_N_sf"/>
</dbReference>
<dbReference type="PROSITE" id="PS00455">
    <property type="entry name" value="AMP_BINDING"/>
    <property type="match status" value="2"/>
</dbReference>
<dbReference type="Gene3D" id="3.40.50.980">
    <property type="match status" value="2"/>
</dbReference>
<dbReference type="InterPro" id="IPR029058">
    <property type="entry name" value="AB_hydrolase_fold"/>
</dbReference>
<dbReference type="Gene3D" id="3.40.50.12780">
    <property type="entry name" value="N-terminal domain of ligase-like"/>
    <property type="match status" value="1"/>
</dbReference>
<keyword evidence="5" id="KW-1185">Reference proteome</keyword>
<dbReference type="GO" id="GO:0031177">
    <property type="term" value="F:phosphopantetheine binding"/>
    <property type="evidence" value="ECO:0007669"/>
    <property type="project" value="InterPro"/>
</dbReference>
<dbReference type="InterPro" id="IPR023213">
    <property type="entry name" value="CAT-like_dom_sf"/>
</dbReference>